<dbReference type="AlphaFoldDB" id="A0A7Z6UEY9"/>
<proteinExistence type="predicted"/>
<organism evidence="1 2">
    <name type="scientific">Pseudomonas syringae pv. actinidiae</name>
    <dbReference type="NCBI Taxonomy" id="103796"/>
    <lineage>
        <taxon>Bacteria</taxon>
        <taxon>Pseudomonadati</taxon>
        <taxon>Pseudomonadota</taxon>
        <taxon>Gammaproteobacteria</taxon>
        <taxon>Pseudomonadales</taxon>
        <taxon>Pseudomonadaceae</taxon>
        <taxon>Pseudomonas</taxon>
        <taxon>Pseudomonas syringae</taxon>
    </lineage>
</organism>
<evidence type="ECO:0000313" key="1">
    <source>
        <dbReference type="EMBL" id="RMR54450.1"/>
    </source>
</evidence>
<name>A0A7Z6UEY9_PSESF</name>
<reference evidence="1 2" key="1">
    <citation type="submission" date="2018-08" db="EMBL/GenBank/DDBJ databases">
        <title>Recombination of ecologically and evolutionarily significant loci maintains genetic cohesion in the Pseudomonas syringae species complex.</title>
        <authorList>
            <person name="Dillon M."/>
            <person name="Thakur S."/>
            <person name="Almeida R.N.D."/>
            <person name="Weir B.S."/>
            <person name="Guttman D.S."/>
        </authorList>
    </citation>
    <scope>NUCLEOTIDE SEQUENCE [LARGE SCALE GENOMIC DNA]</scope>
    <source>
        <strain evidence="1 2">ICMP 19198</strain>
    </source>
</reference>
<evidence type="ECO:0000313" key="2">
    <source>
        <dbReference type="Proteomes" id="UP000281806"/>
    </source>
</evidence>
<dbReference type="Proteomes" id="UP000281806">
    <property type="component" value="Unassembled WGS sequence"/>
</dbReference>
<comment type="caution">
    <text evidence="1">The sequence shown here is derived from an EMBL/GenBank/DDBJ whole genome shotgun (WGS) entry which is preliminary data.</text>
</comment>
<accession>A0A7Z6UEY9</accession>
<dbReference type="EMBL" id="RBRZ01000101">
    <property type="protein sequence ID" value="RMR54450.1"/>
    <property type="molecule type" value="Genomic_DNA"/>
</dbReference>
<protein>
    <submittedName>
        <fullName evidence="1">Uncharacterized protein</fullName>
    </submittedName>
</protein>
<sequence>MGADFAENTMDSLLQGGMTRSQAMNTMADPAFQEKVVAEIARLAGIDLTSVGALDQTLQTDNKPNSPGSIELPATPVNASDAEKLTAAQDTLRSMASINQYIQEHPDQQEAVSVLVAVAQGPKGLVQLAVFNAVSETPLGQNIGQRLAEYGEVLGEQVANAMEGEKINKDDNTGAYLIGGGVLTAGILTGMLVSGKSVAKSRTISAEMKADAYHPAWKNYTGTDRGVGADVVKGDGAKASVPSKTAVQELEVDAQKNLKAREVVGDGLEHDHIPSFAALRTAKEAELGRPLTELETKTLYQNSTAVEVPRDVHIAGPTYGGKNTPAQIQQDAADLCGAVCRDTEALRANLNSRGYDSKLVDETVQKIVERNRNTGVIK</sequence>
<gene>
    <name evidence="1" type="ORF">ALP83_200084</name>
</gene>